<comment type="caution">
    <text evidence="1">The sequence shown here is derived from an EMBL/GenBank/DDBJ whole genome shotgun (WGS) entry which is preliminary data.</text>
</comment>
<protein>
    <recommendedName>
        <fullName evidence="3">F-box domain-containing protein</fullName>
    </recommendedName>
</protein>
<organism evidence="1 2">
    <name type="scientific">Mycena pura</name>
    <dbReference type="NCBI Taxonomy" id="153505"/>
    <lineage>
        <taxon>Eukaryota</taxon>
        <taxon>Fungi</taxon>
        <taxon>Dikarya</taxon>
        <taxon>Basidiomycota</taxon>
        <taxon>Agaricomycotina</taxon>
        <taxon>Agaricomycetes</taxon>
        <taxon>Agaricomycetidae</taxon>
        <taxon>Agaricales</taxon>
        <taxon>Marasmiineae</taxon>
        <taxon>Mycenaceae</taxon>
        <taxon>Mycena</taxon>
    </lineage>
</organism>
<dbReference type="Proteomes" id="UP001219525">
    <property type="component" value="Unassembled WGS sequence"/>
</dbReference>
<evidence type="ECO:0008006" key="3">
    <source>
        <dbReference type="Google" id="ProtNLM"/>
    </source>
</evidence>
<reference evidence="1" key="1">
    <citation type="submission" date="2023-03" db="EMBL/GenBank/DDBJ databases">
        <title>Massive genome expansion in bonnet fungi (Mycena s.s.) driven by repeated elements and novel gene families across ecological guilds.</title>
        <authorList>
            <consortium name="Lawrence Berkeley National Laboratory"/>
            <person name="Harder C.B."/>
            <person name="Miyauchi S."/>
            <person name="Viragh M."/>
            <person name="Kuo A."/>
            <person name="Thoen E."/>
            <person name="Andreopoulos B."/>
            <person name="Lu D."/>
            <person name="Skrede I."/>
            <person name="Drula E."/>
            <person name="Henrissat B."/>
            <person name="Morin E."/>
            <person name="Kohler A."/>
            <person name="Barry K."/>
            <person name="LaButti K."/>
            <person name="Morin E."/>
            <person name="Salamov A."/>
            <person name="Lipzen A."/>
            <person name="Mereny Z."/>
            <person name="Hegedus B."/>
            <person name="Baldrian P."/>
            <person name="Stursova M."/>
            <person name="Weitz H."/>
            <person name="Taylor A."/>
            <person name="Grigoriev I.V."/>
            <person name="Nagy L.G."/>
            <person name="Martin F."/>
            <person name="Kauserud H."/>
        </authorList>
    </citation>
    <scope>NUCLEOTIDE SEQUENCE</scope>
    <source>
        <strain evidence="1">9144</strain>
    </source>
</reference>
<gene>
    <name evidence="1" type="ORF">GGX14DRAFT_698918</name>
</gene>
<evidence type="ECO:0000313" key="1">
    <source>
        <dbReference type="EMBL" id="KAJ7203830.1"/>
    </source>
</evidence>
<name>A0AAD6Y6D4_9AGAR</name>
<keyword evidence="2" id="KW-1185">Reference proteome</keyword>
<accession>A0AAD6Y6D4</accession>
<proteinExistence type="predicted"/>
<sequence>MTPSIQIFLGPELIFEILDWLAVPLPFHQRFCDPSVLAACSTVCRTWSAHAQRLLFRRVILPHNLYREPYSLAISGSTLPTFLAAIDPATERGRWLAACVVSFTFRRPGRQLTISDSAAVTALATALLRMPNLRHLDVTTISCDFNTTTLETLRESGPRIASLHILQDISLRTVHTHIMHRLVAAFPSIKLLEITTDLQTSLPPFDPPLNLALLSVKFNANMVSDIGPCLASLVRRPAADSGDGDGEAEPLQLIWHKSTGTRPSELDGVLAAHGAGLRALAVKTLDAAAAHAALARCTRLERFELGRFPDTALLALIPRTISALAISGAPDDARLDGLVDALPSFPDLKVLTWSGCPLPRMFPALEVACTRRGVELRMTSAIEVADDNAIEVELRRRYIRI</sequence>
<dbReference type="AlphaFoldDB" id="A0AAD6Y6D4"/>
<dbReference type="EMBL" id="JARJCW010000049">
    <property type="protein sequence ID" value="KAJ7203830.1"/>
    <property type="molecule type" value="Genomic_DNA"/>
</dbReference>
<dbReference type="SUPFAM" id="SSF52047">
    <property type="entry name" value="RNI-like"/>
    <property type="match status" value="1"/>
</dbReference>
<evidence type="ECO:0000313" key="2">
    <source>
        <dbReference type="Proteomes" id="UP001219525"/>
    </source>
</evidence>